<comment type="caution">
    <text evidence="1">The sequence shown here is derived from an EMBL/GenBank/DDBJ whole genome shotgun (WGS) entry which is preliminary data.</text>
</comment>
<protein>
    <submittedName>
        <fullName evidence="1">Uncharacterized protein</fullName>
    </submittedName>
</protein>
<dbReference type="AlphaFoldDB" id="A0A1G2ICN5"/>
<evidence type="ECO:0000313" key="1">
    <source>
        <dbReference type="EMBL" id="OGZ72512.1"/>
    </source>
</evidence>
<gene>
    <name evidence="1" type="ORF">A2908_01415</name>
</gene>
<name>A0A1G2ICN5_9BACT</name>
<organism evidence="1 2">
    <name type="scientific">Candidatus Staskawiczbacteria bacterium RIFCSPLOWO2_01_FULL_38_12b</name>
    <dbReference type="NCBI Taxonomy" id="1802214"/>
    <lineage>
        <taxon>Bacteria</taxon>
        <taxon>Candidatus Staskawicziibacteriota</taxon>
    </lineage>
</organism>
<dbReference type="EMBL" id="MHPA01000025">
    <property type="protein sequence ID" value="OGZ72512.1"/>
    <property type="molecule type" value="Genomic_DNA"/>
</dbReference>
<accession>A0A1G2ICN5</accession>
<dbReference type="Proteomes" id="UP000176774">
    <property type="component" value="Unassembled WGS sequence"/>
</dbReference>
<sequence length="73" mass="8363">MAPGLEKCLGAACLRITHFYEAGGKIIRKEAETLFIFCQTRFALIRPSTNPDFFCIFLYFKRPNVDCLRTKGL</sequence>
<proteinExistence type="predicted"/>
<reference evidence="1 2" key="1">
    <citation type="journal article" date="2016" name="Nat. Commun.">
        <title>Thousands of microbial genomes shed light on interconnected biogeochemical processes in an aquifer system.</title>
        <authorList>
            <person name="Anantharaman K."/>
            <person name="Brown C.T."/>
            <person name="Hug L.A."/>
            <person name="Sharon I."/>
            <person name="Castelle C.J."/>
            <person name="Probst A.J."/>
            <person name="Thomas B.C."/>
            <person name="Singh A."/>
            <person name="Wilkins M.J."/>
            <person name="Karaoz U."/>
            <person name="Brodie E.L."/>
            <person name="Williams K.H."/>
            <person name="Hubbard S.S."/>
            <person name="Banfield J.F."/>
        </authorList>
    </citation>
    <scope>NUCLEOTIDE SEQUENCE [LARGE SCALE GENOMIC DNA]</scope>
</reference>
<evidence type="ECO:0000313" key="2">
    <source>
        <dbReference type="Proteomes" id="UP000176774"/>
    </source>
</evidence>